<accession>A0A4Y8AJN3</accession>
<comment type="caution">
    <text evidence="2">The sequence shown here is derived from an EMBL/GenBank/DDBJ whole genome shotgun (WGS) entry which is preliminary data.</text>
</comment>
<gene>
    <name evidence="2" type="ORF">E2R65_03385</name>
    <name evidence="1" type="ORF">GGR35_000309</name>
</gene>
<dbReference type="Proteomes" id="UP000583101">
    <property type="component" value="Unassembled WGS sequence"/>
</dbReference>
<dbReference type="EMBL" id="SNQG01000001">
    <property type="protein sequence ID" value="TEW69224.1"/>
    <property type="molecule type" value="Genomic_DNA"/>
</dbReference>
<dbReference type="PANTHER" id="PTHR24637">
    <property type="entry name" value="COLLAGEN"/>
    <property type="match status" value="1"/>
</dbReference>
<dbReference type="OrthoDB" id="8457242at2"/>
<dbReference type="Pfam" id="PF01391">
    <property type="entry name" value="Collagen"/>
    <property type="match status" value="1"/>
</dbReference>
<name>A0A4Y8AJN3_9SPHI</name>
<evidence type="ECO:0000313" key="3">
    <source>
        <dbReference type="Proteomes" id="UP000297248"/>
    </source>
</evidence>
<proteinExistence type="predicted"/>
<dbReference type="AlphaFoldDB" id="A0A4Y8AJN3"/>
<evidence type="ECO:0000313" key="2">
    <source>
        <dbReference type="EMBL" id="TEW69224.1"/>
    </source>
</evidence>
<dbReference type="RefSeq" id="WP_134335059.1">
    <property type="nucleotide sequence ID" value="NZ_BMCZ01000001.1"/>
</dbReference>
<dbReference type="InterPro" id="IPR008160">
    <property type="entry name" value="Collagen"/>
</dbReference>
<evidence type="ECO:0000313" key="1">
    <source>
        <dbReference type="EMBL" id="MBB3967723.1"/>
    </source>
</evidence>
<evidence type="ECO:0000313" key="4">
    <source>
        <dbReference type="Proteomes" id="UP000583101"/>
    </source>
</evidence>
<keyword evidence="2" id="KW-0176">Collagen</keyword>
<organism evidence="2 3">
    <name type="scientific">Mucilaginibacter phyllosphaerae</name>
    <dbReference type="NCBI Taxonomy" id="1812349"/>
    <lineage>
        <taxon>Bacteria</taxon>
        <taxon>Pseudomonadati</taxon>
        <taxon>Bacteroidota</taxon>
        <taxon>Sphingobacteriia</taxon>
        <taxon>Sphingobacteriales</taxon>
        <taxon>Sphingobacteriaceae</taxon>
        <taxon>Mucilaginibacter</taxon>
    </lineage>
</organism>
<sequence length="426" mass="43750">MATDKKISELPVTQAVSAADVSVLVRNGVDYQYSFTSLLEFVNSGVNSGVAISFGTIMPQNNSGKNGDLFINTLSGTFCQKISGSWVIKYTLPSPGDQKDGTVLYGSGIPGTVTGGNNDTYINIDTGIFYKKSNNAWLQVFSMQTGPQGPKGDKGDTGLTGANGKTILSGTANPSNSTGTDGDFYLNTNSLLLFGPKTAGIWGNGVPIVGIQGEQGEPGLQGPAGPTGAIGAKGDKGDAGAKGPDGNNGAIGLTGPKGDAGPGIKNGGITGQVLAKISDDDYDTGWVDAGSGGGGGEILTATEATAGIVALATLTQALARTEDTKAMTSLKTIALILDEKKKVSYQINPVSLTEVSLLMEFAGQINSVLLSGATNVKLKIGIAGSYASTTQSYPFHYAAGDRVFITYTYTDQFNASCNIKLKCQDN</sequence>
<reference evidence="2" key="2">
    <citation type="submission" date="2019-03" db="EMBL/GenBank/DDBJ databases">
        <authorList>
            <person name="Yan Y.-Q."/>
            <person name="Du Z.-J."/>
        </authorList>
    </citation>
    <scope>NUCLEOTIDE SEQUENCE</scope>
    <source>
        <strain evidence="2">PP-F2FG21</strain>
    </source>
</reference>
<reference evidence="2 3" key="1">
    <citation type="journal article" date="2016" name="Int. J. Syst. Evol. Microbiol.">
        <title>Proposal of Mucilaginibacter phyllosphaerae sp. nov. isolated from the phyllosphere of Galium album.</title>
        <authorList>
            <person name="Aydogan E.L."/>
            <person name="Busse H.J."/>
            <person name="Moser G."/>
            <person name="Muller C."/>
            <person name="Kampfer P."/>
            <person name="Glaeser S.P."/>
        </authorList>
    </citation>
    <scope>NUCLEOTIDE SEQUENCE [LARGE SCALE GENOMIC DNA]</scope>
    <source>
        <strain evidence="2 3">PP-F2FG21</strain>
    </source>
</reference>
<reference evidence="1 4" key="3">
    <citation type="submission" date="2020-08" db="EMBL/GenBank/DDBJ databases">
        <title>Genomic Encyclopedia of Type Strains, Phase IV (KMG-IV): sequencing the most valuable type-strain genomes for metagenomic binning, comparative biology and taxonomic classification.</title>
        <authorList>
            <person name="Goeker M."/>
        </authorList>
    </citation>
    <scope>NUCLEOTIDE SEQUENCE [LARGE SCALE GENOMIC DNA]</scope>
    <source>
        <strain evidence="1 4">DSM 100995</strain>
    </source>
</reference>
<keyword evidence="4" id="KW-1185">Reference proteome</keyword>
<protein>
    <submittedName>
        <fullName evidence="2">Collagen-like protein</fullName>
    </submittedName>
</protein>
<dbReference type="Proteomes" id="UP000297248">
    <property type="component" value="Unassembled WGS sequence"/>
</dbReference>
<dbReference type="EMBL" id="JACIEG010000001">
    <property type="protein sequence ID" value="MBB3967723.1"/>
    <property type="molecule type" value="Genomic_DNA"/>
</dbReference>